<proteinExistence type="predicted"/>
<feature type="transmembrane region" description="Helical" evidence="7">
    <location>
        <begin position="325"/>
        <end position="343"/>
    </location>
</feature>
<dbReference type="Pfam" id="PF02028">
    <property type="entry name" value="BCCT"/>
    <property type="match status" value="1"/>
</dbReference>
<evidence type="ECO:0000256" key="1">
    <source>
        <dbReference type="ARBA" id="ARBA00004651"/>
    </source>
</evidence>
<feature type="transmembrane region" description="Helical" evidence="7">
    <location>
        <begin position="350"/>
        <end position="369"/>
    </location>
</feature>
<feature type="transmembrane region" description="Helical" evidence="7">
    <location>
        <begin position="562"/>
        <end position="588"/>
    </location>
</feature>
<name>A0ABD6AXS4_9EURY</name>
<dbReference type="EMBL" id="JBHUDC010000007">
    <property type="protein sequence ID" value="MFD1514310.1"/>
    <property type="molecule type" value="Genomic_DNA"/>
</dbReference>
<organism evidence="8 9">
    <name type="scientific">Halomarina rubra</name>
    <dbReference type="NCBI Taxonomy" id="2071873"/>
    <lineage>
        <taxon>Archaea</taxon>
        <taxon>Methanobacteriati</taxon>
        <taxon>Methanobacteriota</taxon>
        <taxon>Stenosarchaea group</taxon>
        <taxon>Halobacteria</taxon>
        <taxon>Halobacteriales</taxon>
        <taxon>Natronomonadaceae</taxon>
        <taxon>Halomarina</taxon>
    </lineage>
</organism>
<protein>
    <submittedName>
        <fullName evidence="8">BCCT family transporter</fullName>
    </submittedName>
</protein>
<evidence type="ECO:0000256" key="3">
    <source>
        <dbReference type="ARBA" id="ARBA00022475"/>
    </source>
</evidence>
<dbReference type="PANTHER" id="PTHR30047:SF7">
    <property type="entry name" value="HIGH-AFFINITY CHOLINE TRANSPORT PROTEIN"/>
    <property type="match status" value="1"/>
</dbReference>
<evidence type="ECO:0000313" key="8">
    <source>
        <dbReference type="EMBL" id="MFD1514310.1"/>
    </source>
</evidence>
<feature type="transmembrane region" description="Helical" evidence="7">
    <location>
        <begin position="12"/>
        <end position="34"/>
    </location>
</feature>
<accession>A0ABD6AXS4</accession>
<evidence type="ECO:0000256" key="5">
    <source>
        <dbReference type="ARBA" id="ARBA00022989"/>
    </source>
</evidence>
<keyword evidence="9" id="KW-1185">Reference proteome</keyword>
<feature type="transmembrane region" description="Helical" evidence="7">
    <location>
        <begin position="102"/>
        <end position="121"/>
    </location>
</feature>
<keyword evidence="5 7" id="KW-1133">Transmembrane helix</keyword>
<comment type="subcellular location">
    <subcellularLocation>
        <location evidence="1">Cell membrane</location>
        <topology evidence="1">Multi-pass membrane protein</topology>
    </subcellularLocation>
</comment>
<evidence type="ECO:0000313" key="9">
    <source>
        <dbReference type="Proteomes" id="UP001597187"/>
    </source>
</evidence>
<keyword evidence="4 7" id="KW-0812">Transmembrane</keyword>
<feature type="transmembrane region" description="Helical" evidence="7">
    <location>
        <begin position="141"/>
        <end position="160"/>
    </location>
</feature>
<gene>
    <name evidence="8" type="ORF">ACFSBT_13595</name>
</gene>
<feature type="transmembrane region" description="Helical" evidence="7">
    <location>
        <begin position="536"/>
        <end position="556"/>
    </location>
</feature>
<feature type="transmembrane region" description="Helical" evidence="7">
    <location>
        <begin position="181"/>
        <end position="199"/>
    </location>
</feature>
<comment type="caution">
    <text evidence="8">The sequence shown here is derived from an EMBL/GenBank/DDBJ whole genome shotgun (WGS) entry which is preliminary data.</text>
</comment>
<evidence type="ECO:0000256" key="6">
    <source>
        <dbReference type="ARBA" id="ARBA00023136"/>
    </source>
</evidence>
<dbReference type="InterPro" id="IPR000060">
    <property type="entry name" value="BCCT_transptr"/>
</dbReference>
<feature type="transmembrane region" description="Helical" evidence="7">
    <location>
        <begin position="46"/>
        <end position="65"/>
    </location>
</feature>
<keyword evidence="2" id="KW-0813">Transport</keyword>
<evidence type="ECO:0000256" key="2">
    <source>
        <dbReference type="ARBA" id="ARBA00022448"/>
    </source>
</evidence>
<evidence type="ECO:0000256" key="7">
    <source>
        <dbReference type="SAM" id="Phobius"/>
    </source>
</evidence>
<feature type="transmembrane region" description="Helical" evidence="7">
    <location>
        <begin position="434"/>
        <end position="453"/>
    </location>
</feature>
<keyword evidence="3" id="KW-1003">Cell membrane</keyword>
<dbReference type="Proteomes" id="UP001597187">
    <property type="component" value="Unassembled WGS sequence"/>
</dbReference>
<sequence length="618" mass="64654">MSGSVTDDSGGVLAGLLLPLCVVSGAVVVAGFFFPDVVGGAVDGPVWLVVALTFFGSGLGYLAVLPYPETVSDRETVPTLLRIRHHSLRATLREFIAHHDPVVLGVPVAVFTLFCCLQALFPQGTNATVDGLSQAVLRGGGPVFLGAMFLAVCYCLFLLVGPWGEVRLGGPDADPTYTYPTYFALVFTAGIAAGIVFWGPTEALVHYGTPPPTVDAAPESSAAAGGALTYALFHWGLSAWSAYAVIAVPIAYFVFRHGAPLRVSTILAPFVGVDGLDSPWSRLVDTLAVFATIGGIATSVALVSQQFLAGITFEWGVSTGRTGSVVFVGGLTLVVVLSAVTGVHRGIRRIAGLTVVLFGLFALILVAVGPRSFVFTSGVGALSEYAVRFVPLSLTVGDPWIAAWTVWNWSWWFSWAPFAGLFVAALSRGRRIRTVVFTTVVATSAATMCWFLLLGGTSLWLQRVGGTDLLAAVAGRSDAEAVVGFLVFDALPLGGLLAFLFLALIVVFIVTSADVSTLVTALLATRRGLAPTTGAIVFWGVFQGAVAVSVLLLGGVETLQALAVLTGGPFAVLSLFALGGLTLTFARYEGGHTSLARRAVSRLPAIELHHDVDPPEEK</sequence>
<feature type="transmembrane region" description="Helical" evidence="7">
    <location>
        <begin position="287"/>
        <end position="313"/>
    </location>
</feature>
<feature type="transmembrane region" description="Helical" evidence="7">
    <location>
        <begin position="409"/>
        <end position="427"/>
    </location>
</feature>
<dbReference type="PANTHER" id="PTHR30047">
    <property type="entry name" value="HIGH-AFFINITY CHOLINE TRANSPORT PROTEIN-RELATED"/>
    <property type="match status" value="1"/>
</dbReference>
<dbReference type="RefSeq" id="WP_250874283.1">
    <property type="nucleotide sequence ID" value="NZ_JALXFV010000007.1"/>
</dbReference>
<evidence type="ECO:0000256" key="4">
    <source>
        <dbReference type="ARBA" id="ARBA00022692"/>
    </source>
</evidence>
<dbReference type="AlphaFoldDB" id="A0ABD6AXS4"/>
<dbReference type="GO" id="GO:0005886">
    <property type="term" value="C:plasma membrane"/>
    <property type="evidence" value="ECO:0007669"/>
    <property type="project" value="UniProtKB-SubCell"/>
</dbReference>
<feature type="transmembrane region" description="Helical" evidence="7">
    <location>
        <begin position="232"/>
        <end position="255"/>
    </location>
</feature>
<keyword evidence="6 7" id="KW-0472">Membrane</keyword>
<feature type="transmembrane region" description="Helical" evidence="7">
    <location>
        <begin position="496"/>
        <end position="524"/>
    </location>
</feature>
<reference evidence="8 9" key="1">
    <citation type="journal article" date="2019" name="Int. J. Syst. Evol. Microbiol.">
        <title>The Global Catalogue of Microorganisms (GCM) 10K type strain sequencing project: providing services to taxonomists for standard genome sequencing and annotation.</title>
        <authorList>
            <consortium name="The Broad Institute Genomics Platform"/>
            <consortium name="The Broad Institute Genome Sequencing Center for Infectious Disease"/>
            <person name="Wu L."/>
            <person name="Ma J."/>
        </authorList>
    </citation>
    <scope>NUCLEOTIDE SEQUENCE [LARGE SCALE GENOMIC DNA]</scope>
    <source>
        <strain evidence="8 9">CGMCC 1.12563</strain>
    </source>
</reference>